<dbReference type="InterPro" id="IPR012341">
    <property type="entry name" value="6hp_glycosidase-like_sf"/>
</dbReference>
<reference evidence="1 2" key="1">
    <citation type="submission" date="2019-05" db="EMBL/GenBank/DDBJ databases">
        <authorList>
            <person name="Qu J.-H."/>
        </authorList>
    </citation>
    <scope>NUCLEOTIDE SEQUENCE [LARGE SCALE GENOMIC DNA]</scope>
    <source>
        <strain evidence="1 2">T17</strain>
    </source>
</reference>
<organism evidence="1 2">
    <name type="scientific">Dyadobacter luticola</name>
    <dbReference type="NCBI Taxonomy" id="1979387"/>
    <lineage>
        <taxon>Bacteria</taxon>
        <taxon>Pseudomonadati</taxon>
        <taxon>Bacteroidota</taxon>
        <taxon>Cytophagia</taxon>
        <taxon>Cytophagales</taxon>
        <taxon>Spirosomataceae</taxon>
        <taxon>Dyadobacter</taxon>
    </lineage>
</organism>
<dbReference type="Gene3D" id="1.50.10.10">
    <property type="match status" value="1"/>
</dbReference>
<dbReference type="OrthoDB" id="603279at2"/>
<gene>
    <name evidence="1" type="ORF">FEN17_10165</name>
</gene>
<comment type="caution">
    <text evidence="1">The sequence shown here is derived from an EMBL/GenBank/DDBJ whole genome shotgun (WGS) entry which is preliminary data.</text>
</comment>
<dbReference type="EMBL" id="VCEJ01000002">
    <property type="protein sequence ID" value="TLV03925.1"/>
    <property type="molecule type" value="Genomic_DNA"/>
</dbReference>
<dbReference type="GO" id="GO:0005975">
    <property type="term" value="P:carbohydrate metabolic process"/>
    <property type="evidence" value="ECO:0007669"/>
    <property type="project" value="InterPro"/>
</dbReference>
<evidence type="ECO:0000313" key="2">
    <source>
        <dbReference type="Proteomes" id="UP000306402"/>
    </source>
</evidence>
<dbReference type="InterPro" id="IPR008928">
    <property type="entry name" value="6-hairpin_glycosidase_sf"/>
</dbReference>
<sequence>MTKFFCLIFIWLNVSNCVFGKILQEKPVANHTWIRISFGHRATNMITKSVRILPGSAGMQVSEVTGSMLEKNDQAGEKSLLHVGKTDVDMLNVSVNWHSPVAEKLKLASHKDQYTINNDAMWGYLMRNGSPGQSARMHDDTWNQPDAPKLTIQLAEDGTKGFSIAIEQLLRHGAMWLPEHDCYITLTEKPVDFQQHLATLTGKRTLDLVNSSPDASLKEFKNKWEDFGNPLAWNVSWQTRYLGTTGHLVVTAAAHGSIYKFAIDRFANVRPDFASPHQFKLDFSWPESQWKSQRILNGLPILKTQFEKKGQHLETEQFAAPLTKLPQDGGGEIPSVLLAKMRFSGKPGPVSFGLKIAGVKNGVTLEAKQSGDHWNVVEAGTHAIWLSVNTSSGFSVKTAKLVNDLDSSITVQLTFNGELNATNAKEILVKLPSPTVAAADSNLLENVDFLAKRKSVADYWENRLNQGAHFEVPEEAVNELFRANLWHALILPRHRKDEKGKLHMDLPYANTAYGQKNADWPVNQAVYVDYMLYGLRGHQAMADAEISAMFDSQQQPDGRIGGFANWAVYSPGHLYAIGKNYLLSHDREQFNRLLPQSLKTADWCLAQLVNAKKANAASGLIRGPLNDLTHADREWAFSQAYFVAGLEVFGQALAVHGHPRAKEMLTAAAQLKIDVEKAFSKSSVKSAAVQLADGTWNNFVPTDAMINRRLMDQWYPSDVDCGPLHLARLNAIDPRGWLTTAMLHDHEDNLFLKNQGAANEPIYVQQATAYLLRDEPKAAIRAFYSLMASGFSHNQLSPLEHRWAWGQYYGPPSTDGAWFELYRNMLIHETDSTTLMLGQAVPRKWLENGQEIKVKNAPTNFGNVSYSIKSQANAGTITAEIALSNRNPPENLVIRFRHPKKKLIKSVLVNGQVWKDFDVKKEWVKMIKPTAGSYRIVAKY</sequence>
<dbReference type="SUPFAM" id="SSF48208">
    <property type="entry name" value="Six-hairpin glycosidases"/>
    <property type="match status" value="1"/>
</dbReference>
<dbReference type="RefSeq" id="WP_138365135.1">
    <property type="nucleotide sequence ID" value="NZ_VCEJ01000002.1"/>
</dbReference>
<proteinExistence type="predicted"/>
<name>A0A5R9L6R1_9BACT</name>
<protein>
    <submittedName>
        <fullName evidence="1">Uncharacterized protein</fullName>
    </submittedName>
</protein>
<accession>A0A5R9L6R1</accession>
<dbReference type="Proteomes" id="UP000306402">
    <property type="component" value="Unassembled WGS sequence"/>
</dbReference>
<evidence type="ECO:0000313" key="1">
    <source>
        <dbReference type="EMBL" id="TLV03925.1"/>
    </source>
</evidence>
<keyword evidence="2" id="KW-1185">Reference proteome</keyword>
<dbReference type="AlphaFoldDB" id="A0A5R9L6R1"/>